<feature type="compositionally biased region" description="Polar residues" evidence="1">
    <location>
        <begin position="475"/>
        <end position="489"/>
    </location>
</feature>
<feature type="region of interest" description="Disordered" evidence="1">
    <location>
        <begin position="1052"/>
        <end position="1087"/>
    </location>
</feature>
<dbReference type="SMART" id="SM00325">
    <property type="entry name" value="RhoGEF"/>
    <property type="match status" value="1"/>
</dbReference>
<evidence type="ECO:0000313" key="4">
    <source>
        <dbReference type="Proteomes" id="UP000235388"/>
    </source>
</evidence>
<feature type="compositionally biased region" description="Polar residues" evidence="1">
    <location>
        <begin position="554"/>
        <end position="578"/>
    </location>
</feature>
<feature type="region of interest" description="Disordered" evidence="1">
    <location>
        <begin position="1572"/>
        <end position="1609"/>
    </location>
</feature>
<dbReference type="GO" id="GO:0005737">
    <property type="term" value="C:cytoplasm"/>
    <property type="evidence" value="ECO:0007669"/>
    <property type="project" value="TreeGrafter"/>
</dbReference>
<feature type="compositionally biased region" description="Polar residues" evidence="1">
    <location>
        <begin position="1584"/>
        <end position="1604"/>
    </location>
</feature>
<dbReference type="CDD" id="cd00160">
    <property type="entry name" value="RhoGEF"/>
    <property type="match status" value="1"/>
</dbReference>
<dbReference type="Gene3D" id="1.20.900.10">
    <property type="entry name" value="Dbl homology (DH) domain"/>
    <property type="match status" value="1"/>
</dbReference>
<feature type="compositionally biased region" description="Low complexity" evidence="1">
    <location>
        <begin position="301"/>
        <end position="316"/>
    </location>
</feature>
<feature type="compositionally biased region" description="Polar residues" evidence="1">
    <location>
        <begin position="139"/>
        <end position="151"/>
    </location>
</feature>
<feature type="region of interest" description="Disordered" evidence="1">
    <location>
        <begin position="925"/>
        <end position="1019"/>
    </location>
</feature>
<feature type="region of interest" description="Disordered" evidence="1">
    <location>
        <begin position="1172"/>
        <end position="1303"/>
    </location>
</feature>
<proteinExistence type="predicted"/>
<comment type="caution">
    <text evidence="3">The sequence shown here is derived from an EMBL/GenBank/DDBJ whole genome shotgun (WGS) entry which is preliminary data.</text>
</comment>
<feature type="region of interest" description="Disordered" evidence="1">
    <location>
        <begin position="1661"/>
        <end position="1680"/>
    </location>
</feature>
<dbReference type="OrthoDB" id="660555at2759"/>
<feature type="compositionally biased region" description="Polar residues" evidence="1">
    <location>
        <begin position="1661"/>
        <end position="1671"/>
    </location>
</feature>
<feature type="compositionally biased region" description="Basic and acidic residues" evidence="1">
    <location>
        <begin position="267"/>
        <end position="276"/>
    </location>
</feature>
<dbReference type="InterPro" id="IPR035899">
    <property type="entry name" value="DBL_dom_sf"/>
</dbReference>
<feature type="region of interest" description="Disordered" evidence="1">
    <location>
        <begin position="1099"/>
        <end position="1130"/>
    </location>
</feature>
<feature type="region of interest" description="Disordered" evidence="1">
    <location>
        <begin position="242"/>
        <end position="418"/>
    </location>
</feature>
<feature type="region of interest" description="Disordered" evidence="1">
    <location>
        <begin position="455"/>
        <end position="489"/>
    </location>
</feature>
<feature type="compositionally biased region" description="Polar residues" evidence="1">
    <location>
        <begin position="928"/>
        <end position="955"/>
    </location>
</feature>
<feature type="compositionally biased region" description="Polar residues" evidence="1">
    <location>
        <begin position="978"/>
        <end position="990"/>
    </location>
</feature>
<evidence type="ECO:0000256" key="1">
    <source>
        <dbReference type="SAM" id="MobiDB-lite"/>
    </source>
</evidence>
<dbReference type="PANTHER" id="PTHR12673:SF270">
    <property type="entry name" value="FYVE-TYPE DOMAIN-CONTAINING PROTEIN"/>
    <property type="match status" value="1"/>
</dbReference>
<feature type="domain" description="DH" evidence="2">
    <location>
        <begin position="1417"/>
        <end position="1705"/>
    </location>
</feature>
<feature type="region of interest" description="Disordered" evidence="1">
    <location>
        <begin position="115"/>
        <end position="175"/>
    </location>
</feature>
<feature type="compositionally biased region" description="Polar residues" evidence="1">
    <location>
        <begin position="455"/>
        <end position="465"/>
    </location>
</feature>
<feature type="compositionally biased region" description="Low complexity" evidence="1">
    <location>
        <begin position="579"/>
        <end position="594"/>
    </location>
</feature>
<dbReference type="Proteomes" id="UP000235388">
    <property type="component" value="Unassembled WGS sequence"/>
</dbReference>
<feature type="compositionally biased region" description="Polar residues" evidence="1">
    <location>
        <begin position="1210"/>
        <end position="1227"/>
    </location>
</feature>
<dbReference type="STRING" id="200324.A0A2N5W5H2"/>
<dbReference type="InterPro" id="IPR000219">
    <property type="entry name" value="DH_dom"/>
</dbReference>
<feature type="compositionally biased region" description="Polar residues" evidence="1">
    <location>
        <begin position="1113"/>
        <end position="1127"/>
    </location>
</feature>
<feature type="compositionally biased region" description="Basic residues" evidence="1">
    <location>
        <begin position="115"/>
        <end position="124"/>
    </location>
</feature>
<dbReference type="EMBL" id="PGCJ01000010">
    <property type="protein sequence ID" value="PLW57486.1"/>
    <property type="molecule type" value="Genomic_DNA"/>
</dbReference>
<dbReference type="SUPFAM" id="SSF48065">
    <property type="entry name" value="DBL homology domain (DH-domain)"/>
    <property type="match status" value="1"/>
</dbReference>
<feature type="compositionally biased region" description="Pro residues" evidence="1">
    <location>
        <begin position="534"/>
        <end position="546"/>
    </location>
</feature>
<dbReference type="Pfam" id="PF00621">
    <property type="entry name" value="RhoGEF"/>
    <property type="match status" value="1"/>
</dbReference>
<feature type="compositionally biased region" description="Polar residues" evidence="1">
    <location>
        <begin position="372"/>
        <end position="415"/>
    </location>
</feature>
<evidence type="ECO:0000259" key="2">
    <source>
        <dbReference type="PROSITE" id="PS50010"/>
    </source>
</evidence>
<dbReference type="InterPro" id="IPR032675">
    <property type="entry name" value="LRR_dom_sf"/>
</dbReference>
<sequence length="1874" mass="204657">MLLWPAFRARLSLGHSQAFTSSLVCVPPVYLFVPLSKPPSPLNKTNDQLHSQTKVIPRWKVRNSQPLAYSLLSHLPAPEVHPSFLPASPPPHRHSAAIIHLVYLSSSSLGSRLVSKRPIHHSPPRHLPVDWPSLDHRSSQTPSGTSPTLVSNGHPAAPTTLPVPPRLSQHQRSSCARQISLPSVARIARTQSSAPAAATFPPPFLLCQLFPPPQQSLHLRLQLAPPLPQQAALLHVSGPLHSRRLQQSNPPFRSLRPRRSAASLRSIPEHRSKEDQPPLPIPATPWVEPATPGFLNTIGEPHSSCSSSPASIDPPSFNSHPSQYSPLDPAHLQAQPSSPYQTRPDEHFAIGPHTVPGPRDQRSLSRYRLGSQPLSSRHSEGSQYASSSNWTPSSTNGSRIGLDSTVNGMRSSVASRDSRFTAETDYDDYCHSKPILLQQSHQNVAGSHSQPLNLSVSASWHSGDQPSPKFPGTCPTPQSKPGQNKTGPTLLSLINLDQNARSQRDMVGLGITSDQTISVTRGSRSPSLTGSIEPPRPVVPNHPAPPKLNRMARSASSSVSNGTGHNPSPFNPIYSQHQNALNLNLRPNRAPTPLGERSTPPKALNSDSGDALNTRPGNLYIPPNSFGQSGLPYDTSTPSNSNSGSNTPSNAYTASMAGSIRRTPSSNTPELVADQREHFTPKGHVAEGSSESKHRFYQNQAHWDDFDDQSPVLHSSSQVPSQAVTLVEDGRGCIVDVSNSKCSLDKLVVPEDTTHLLLAKTFSPFLVGALLASKLPTISGTLVVLDISDAGLTSLPSAIACCEVLEELNVSGNVMANGELPVFLSNLTALKVLAADRCGLYQIAYSYGGLTQLRDLSVRYNHIRSLPSWLCLLPRLEILLVDANEFEPPWQELVEPLLSSNVYAARAEPQTTSVAMSDPTTDLRCLASTHTSPVPSSVGSTLRSLPESSSHNSRPSPDEHQRTNAERTKRGRRHLAGSESTWVTSASSLVSDHLGEDDERPQSACSAEDSNNLNSPRSNYLRRLRSTNDMRAAPNARPLSAHETTVHSIASLMDPNTLNGSRDDGTDGFRPPLPANYPPRPASSAVTPLSPLEYADESHHYARNDSKAPPPSEISQSGSNMTSQLSREYQKEFQKKSFGFLKKMSLGKLRREPARSRTASTASNSLYVRSSGYPASEALDPSKLMSPDDFTPQESDEYRQTDRSSKSSVDETQTSSKLADSRSTPSNVKKRLDNRRSFLRLEDHFLPQKSPPVKLPGPIPEHDTLNKPESPLTEAVESTPATGNSTEPIETTEPISAHPQPASSVNVRWASLRSIMMYLRDVHDLSGDVTRAHSGATSGGARPIPSNGISRTTSTKQSQPPTNMFSDGKSTPVPYTHSAVEFDLETLDNSLSNGILPGGPNVPPTSEPVKVTENALRRFKVIEEIVATEKSYIKGLKELHDIYITSASLTVSSSIGKEKEPMVPPAERKVVFNNVEAIIGFHVDVLLPDFQEVMDRLRQKQAAIAMADLKEPTSGDEQLPRRRQELESQLTNFAAEELARVFIRHAAFLKLYSTYITQFDTALERLREWSTTAPAPSPNVPAWTPSSSSASNTPVANHHSTLSGGQKKRLKTYMKRCRAHSSHTQMNLESYLLMPVQRLPRYKLLLENLVSCTPDLNCMSTQENESKNQSGAVKDKKSAPPLVPNRVAVEALNIVSAVTAEMNERKRDSEGRQRLLYWQQRFGNKFRSPLVQPHRTLLKEGTMNLMRTVKLTTKDAVPTGGGPSHPTPRIRVPVLNTDSQPVPMIVLLCTDLLVLVKDPGDGGRGSNQTPASLFQALRLAQHSRPHMNLPATIFGADKTMIRFVDNRAIFYFQCDCQRSAAAWMVAINQQVPLL</sequence>
<feature type="compositionally biased region" description="Pro residues" evidence="1">
    <location>
        <begin position="1249"/>
        <end position="1259"/>
    </location>
</feature>
<dbReference type="InterPro" id="IPR001331">
    <property type="entry name" value="GDS_CDC24_CS"/>
</dbReference>
<feature type="compositionally biased region" description="Polar residues" evidence="1">
    <location>
        <begin position="1347"/>
        <end position="1369"/>
    </location>
</feature>
<dbReference type="PANTHER" id="PTHR12673">
    <property type="entry name" value="FACIOGENITAL DYSPLASIA PROTEIN"/>
    <property type="match status" value="1"/>
</dbReference>
<dbReference type="PROSITE" id="PS50010">
    <property type="entry name" value="DH_2"/>
    <property type="match status" value="1"/>
</dbReference>
<reference evidence="3 4" key="1">
    <citation type="submission" date="2017-11" db="EMBL/GenBank/DDBJ databases">
        <title>De novo assembly and phasing of dikaryotic genomes from two isolates of Puccinia coronata f. sp. avenae, the causal agent of oat crown rust.</title>
        <authorList>
            <person name="Miller M.E."/>
            <person name="Zhang Y."/>
            <person name="Omidvar V."/>
            <person name="Sperschneider J."/>
            <person name="Schwessinger B."/>
            <person name="Raley C."/>
            <person name="Palmer J.M."/>
            <person name="Garnica D."/>
            <person name="Upadhyaya N."/>
            <person name="Rathjen J."/>
            <person name="Taylor J.M."/>
            <person name="Park R.F."/>
            <person name="Dodds P.N."/>
            <person name="Hirsch C.D."/>
            <person name="Kianian S.F."/>
            <person name="Figueroa M."/>
        </authorList>
    </citation>
    <scope>NUCLEOTIDE SEQUENCE [LARGE SCALE GENOMIC DNA]</scope>
    <source>
        <strain evidence="3">12NC29</strain>
    </source>
</reference>
<dbReference type="InterPro" id="IPR051092">
    <property type="entry name" value="FYVE_RhoGEF_PH"/>
</dbReference>
<accession>A0A2N5W5H2</accession>
<feature type="compositionally biased region" description="Low complexity" evidence="1">
    <location>
        <begin position="635"/>
        <end position="650"/>
    </location>
</feature>
<protein>
    <recommendedName>
        <fullName evidence="2">DH domain-containing protein</fullName>
    </recommendedName>
</protein>
<feature type="region of interest" description="Disordered" evidence="1">
    <location>
        <begin position="1333"/>
        <end position="1372"/>
    </location>
</feature>
<feature type="compositionally biased region" description="Polar residues" evidence="1">
    <location>
        <begin position="512"/>
        <end position="530"/>
    </location>
</feature>
<feature type="compositionally biased region" description="Low complexity" evidence="1">
    <location>
        <begin position="248"/>
        <end position="266"/>
    </location>
</feature>
<dbReference type="PROSITE" id="PS51450">
    <property type="entry name" value="LRR"/>
    <property type="match status" value="1"/>
</dbReference>
<evidence type="ECO:0000313" key="3">
    <source>
        <dbReference type="EMBL" id="PLW57486.1"/>
    </source>
</evidence>
<feature type="compositionally biased region" description="Basic and acidic residues" evidence="1">
    <location>
        <begin position="1196"/>
        <end position="1209"/>
    </location>
</feature>
<dbReference type="SUPFAM" id="SSF52058">
    <property type="entry name" value="L domain-like"/>
    <property type="match status" value="1"/>
</dbReference>
<organism evidence="3 4">
    <name type="scientific">Puccinia coronata f. sp. avenae</name>
    <dbReference type="NCBI Taxonomy" id="200324"/>
    <lineage>
        <taxon>Eukaryota</taxon>
        <taxon>Fungi</taxon>
        <taxon>Dikarya</taxon>
        <taxon>Basidiomycota</taxon>
        <taxon>Pucciniomycotina</taxon>
        <taxon>Pucciniomycetes</taxon>
        <taxon>Pucciniales</taxon>
        <taxon>Pucciniaceae</taxon>
        <taxon>Puccinia</taxon>
    </lineage>
</organism>
<dbReference type="Gene3D" id="3.80.10.10">
    <property type="entry name" value="Ribonuclease Inhibitor"/>
    <property type="match status" value="1"/>
</dbReference>
<dbReference type="GO" id="GO:0035556">
    <property type="term" value="P:intracellular signal transduction"/>
    <property type="evidence" value="ECO:0007669"/>
    <property type="project" value="InterPro"/>
</dbReference>
<feature type="compositionally biased region" description="Pro residues" evidence="1">
    <location>
        <begin position="1071"/>
        <end position="1081"/>
    </location>
</feature>
<dbReference type="InterPro" id="IPR001611">
    <property type="entry name" value="Leu-rich_rpt"/>
</dbReference>
<feature type="compositionally biased region" description="Basic and acidic residues" evidence="1">
    <location>
        <begin position="956"/>
        <end position="968"/>
    </location>
</feature>
<keyword evidence="4" id="KW-1185">Reference proteome</keyword>
<feature type="region of interest" description="Disordered" evidence="1">
    <location>
        <begin position="511"/>
        <end position="670"/>
    </location>
</feature>
<feature type="compositionally biased region" description="Polar residues" evidence="1">
    <location>
        <begin position="1003"/>
        <end position="1018"/>
    </location>
</feature>
<dbReference type="GO" id="GO:0005085">
    <property type="term" value="F:guanyl-nucleotide exchange factor activity"/>
    <property type="evidence" value="ECO:0007669"/>
    <property type="project" value="InterPro"/>
</dbReference>
<gene>
    <name evidence="3" type="ORF">PCANC_02582</name>
</gene>
<name>A0A2N5W5H2_9BASI</name>
<feature type="compositionally biased region" description="Basic and acidic residues" evidence="1">
    <location>
        <begin position="1230"/>
        <end position="1246"/>
    </location>
</feature>
<feature type="compositionally biased region" description="Polar residues" evidence="1">
    <location>
        <begin position="1279"/>
        <end position="1289"/>
    </location>
</feature>
<dbReference type="PROSITE" id="PS00741">
    <property type="entry name" value="DH_1"/>
    <property type="match status" value="1"/>
</dbReference>